<evidence type="ECO:0000313" key="2">
    <source>
        <dbReference type="Proteomes" id="UP000221837"/>
    </source>
</evidence>
<name>A0A1S6UAN7_9CAUD</name>
<proteinExistence type="predicted"/>
<sequence length="183" mass="20134">MYNIKTDIKVDGDVEFTGELIGNIPGAKVSKTGNNLISINSNNELTTTLKTFGVNLPTNESSNISSPRAHIIQGSNEIFKITIGDDYFDGGGPYPSSTNKMKVLNAYLSMIPCDDNNNFLPYNITTYENTSIVNGIFCSTLVSIIFIQGIATKLFNVNSNTYYSRSDGWDVSYVIDYFITTSN</sequence>
<reference evidence="1" key="1">
    <citation type="submission" date="2017-02" db="EMBL/GenBank/DDBJ databases">
        <title>Genome sequence of Serratia marcescens phage BF.</title>
        <authorList>
            <person name="Casey E."/>
            <person name="Fitzgerald B."/>
            <person name="Mahony J."/>
            <person name="Lugli G."/>
            <person name="Ventura M."/>
            <person name="van Sinderen D."/>
        </authorList>
    </citation>
    <scope>NUCLEOTIDE SEQUENCE [LARGE SCALE GENOMIC DNA]</scope>
</reference>
<keyword evidence="2" id="KW-1185">Reference proteome</keyword>
<dbReference type="EMBL" id="KY630187">
    <property type="protein sequence ID" value="AQW88747.1"/>
    <property type="molecule type" value="Genomic_DNA"/>
</dbReference>
<gene>
    <name evidence="1" type="ORF">BF_0222</name>
</gene>
<evidence type="ECO:0000313" key="1">
    <source>
        <dbReference type="EMBL" id="AQW88747.1"/>
    </source>
</evidence>
<organism evidence="1 2">
    <name type="scientific">Serratia phage BF</name>
    <dbReference type="NCBI Taxonomy" id="1962671"/>
    <lineage>
        <taxon>Viruses</taxon>
        <taxon>Duplodnaviria</taxon>
        <taxon>Heunggongvirae</taxon>
        <taxon>Uroviricota</taxon>
        <taxon>Caudoviricetes</taxon>
        <taxon>Eneladusvirus</taxon>
        <taxon>Eneladusvirus BF</taxon>
    </lineage>
</organism>
<protein>
    <submittedName>
        <fullName evidence="1">Uncharacterized protein</fullName>
    </submittedName>
</protein>
<dbReference type="Proteomes" id="UP000221837">
    <property type="component" value="Genome"/>
</dbReference>
<accession>A0A1S6UAN7</accession>